<evidence type="ECO:0000313" key="1">
    <source>
        <dbReference type="EMBL" id="GAT77591.1"/>
    </source>
</evidence>
<reference evidence="2" key="1">
    <citation type="submission" date="2016-05" db="EMBL/GenBank/DDBJ databases">
        <title>Draft genome sequences of four strains of Ehrlichia ruminantium, a tick-borne pathogen of ruminants, isolated from Zimbabwe, The Gambia and Ghana.</title>
        <authorList>
            <person name="Nakao R."/>
            <person name="Jongejan F."/>
            <person name="Sugimoto C."/>
        </authorList>
    </citation>
    <scope>NUCLEOTIDE SEQUENCE [LARGE SCALE GENOMIC DNA]</scope>
    <source>
        <strain evidence="2">Kerr Seringe</strain>
    </source>
</reference>
<organism evidence="1 2">
    <name type="scientific">Ehrlichia ruminantium</name>
    <name type="common">heartwater rickettsia</name>
    <name type="synonym">Cowdria ruminantium</name>
    <dbReference type="NCBI Taxonomy" id="779"/>
    <lineage>
        <taxon>Bacteria</taxon>
        <taxon>Pseudomonadati</taxon>
        <taxon>Pseudomonadota</taxon>
        <taxon>Alphaproteobacteria</taxon>
        <taxon>Rickettsiales</taxon>
        <taxon>Anaplasmataceae</taxon>
        <taxon>Ehrlichia</taxon>
    </lineage>
</organism>
<comment type="caution">
    <text evidence="1">The sequence shown here is derived from an EMBL/GenBank/DDBJ whole genome shotgun (WGS) entry which is preliminary data.</text>
</comment>
<dbReference type="AlphaFoldDB" id="A0A161LW37"/>
<sequence length="546" mass="62711">MGNEEGSFAGISKKSYIDDSKFKISLGIGHEVEDRLYAREIIDLLKTEQEKFNDLKTFLVTYERDLQFYKLLILVVKVLKSNDLTLTSSKHSSVMNALMKSVVTLFKGKEVLFNNTFVKKFINYEVMKIIEFITQKEEIYKTTTERVLQVKESNYVAINVANKKDTMLMSIRDSITQEEFEQCIQEIDSEEVANFMKLIETCVEVQSEREKIDLLKVKCIPDMKEILSCGDHVNYKLIAGLMQKLGKISRMDMVYVRSLVKYLVLGTSIQNMTLTLLLDKVKDPLRNMLLGIKEHFVGSEQDGQSRNGRKREKEKYKEIAVAAEPFLTMMLPTKEICDVCQEICDTLNIHFQKINKEIELLLCKTCTRANYEIVRQKVLKYICSDMKSAYSFMEEDCDVSACLDSGVDKEKLSDLCFQRDLVLDRMCQISQLSYSAKEFPNIVCDFLTDDCINYEQALLKCRDALKRMYHVHYSMKLGEPISNTVNMLKEPVSYVNNICQELAQDLSLLGQKDSVVYNRPTTNVAGPVGSKGMCCFCLCNNAIYVK</sequence>
<proteinExistence type="predicted"/>
<dbReference type="RefSeq" id="WP_065432839.1">
    <property type="nucleotide sequence ID" value="NZ_BDDL01000090.1"/>
</dbReference>
<gene>
    <name evidence="1" type="ORF">EHRUM2_08180</name>
</gene>
<dbReference type="EMBL" id="BDDL01000090">
    <property type="protein sequence ID" value="GAT77591.1"/>
    <property type="molecule type" value="Genomic_DNA"/>
</dbReference>
<accession>A0A161LW37</accession>
<dbReference type="Proteomes" id="UP000092677">
    <property type="component" value="Unassembled WGS sequence"/>
</dbReference>
<name>A0A161LW37_EHRRU</name>
<evidence type="ECO:0000313" key="2">
    <source>
        <dbReference type="Proteomes" id="UP000092677"/>
    </source>
</evidence>
<protein>
    <submittedName>
        <fullName evidence="1">Uncharacterized protein</fullName>
    </submittedName>
</protein>